<evidence type="ECO:0000256" key="4">
    <source>
        <dbReference type="ARBA" id="ARBA00023242"/>
    </source>
</evidence>
<comment type="subcellular location">
    <subcellularLocation>
        <location evidence="1">Nucleus</location>
    </subcellularLocation>
</comment>
<evidence type="ECO:0000256" key="1">
    <source>
        <dbReference type="ARBA" id="ARBA00004123"/>
    </source>
</evidence>
<dbReference type="PANTHER" id="PTHR12780">
    <property type="entry name" value="RNA POLYMERASE III DNA DIRECTED , 39KD SUBUNIT-RELATED"/>
    <property type="match status" value="1"/>
</dbReference>
<dbReference type="EMBL" id="PGOL01002669">
    <property type="protein sequence ID" value="PKI46163.1"/>
    <property type="molecule type" value="Genomic_DNA"/>
</dbReference>
<comment type="similarity">
    <text evidence="2">Belongs to the eukaryotic RPC34/RPC39 RNA polymerase subunit family.</text>
</comment>
<dbReference type="GO" id="GO:0005666">
    <property type="term" value="C:RNA polymerase III complex"/>
    <property type="evidence" value="ECO:0007669"/>
    <property type="project" value="InterPro"/>
</dbReference>
<dbReference type="Pfam" id="PF05158">
    <property type="entry name" value="RNA_pol_Rpc34"/>
    <property type="match status" value="1"/>
</dbReference>
<gene>
    <name evidence="5" type="ORF">CRG98_033421</name>
</gene>
<evidence type="ECO:0000256" key="3">
    <source>
        <dbReference type="ARBA" id="ARBA00023163"/>
    </source>
</evidence>
<name>A0A2I0IR25_PUNGR</name>
<dbReference type="STRING" id="22663.A0A2I0IR25"/>
<sequence>MYNLIRSRRDMGIRSVDLRQDTKLFPNPNVVDKALKDLLAKNLIKDVKTVQYRGSNHYMATEFELSAEVICGVWYNEGVLDTAFIDLLKECCLMHISSLKVATMDMISKAIKRLKIFSDECASQQIERILEIEVVGPPGGTPDDVDRGIGWLVGAPPSSILRILVEISETLISEIPIGISIIGGQEASASHLISRINISSQRRRLEGWGGRRAFPTPNYDFFPF</sequence>
<dbReference type="Gene3D" id="1.10.10.10">
    <property type="entry name" value="Winged helix-like DNA-binding domain superfamily/Winged helix DNA-binding domain"/>
    <property type="match status" value="1"/>
</dbReference>
<protein>
    <submittedName>
        <fullName evidence="5">Uncharacterized protein</fullName>
    </submittedName>
</protein>
<keyword evidence="6" id="KW-1185">Reference proteome</keyword>
<accession>A0A2I0IR25</accession>
<dbReference type="Proteomes" id="UP000233551">
    <property type="component" value="Unassembled WGS sequence"/>
</dbReference>
<evidence type="ECO:0000256" key="2">
    <source>
        <dbReference type="ARBA" id="ARBA00011038"/>
    </source>
</evidence>
<keyword evidence="4" id="KW-0539">Nucleus</keyword>
<proteinExistence type="inferred from homology"/>
<organism evidence="5 6">
    <name type="scientific">Punica granatum</name>
    <name type="common">Pomegranate</name>
    <dbReference type="NCBI Taxonomy" id="22663"/>
    <lineage>
        <taxon>Eukaryota</taxon>
        <taxon>Viridiplantae</taxon>
        <taxon>Streptophyta</taxon>
        <taxon>Embryophyta</taxon>
        <taxon>Tracheophyta</taxon>
        <taxon>Spermatophyta</taxon>
        <taxon>Magnoliopsida</taxon>
        <taxon>eudicotyledons</taxon>
        <taxon>Gunneridae</taxon>
        <taxon>Pentapetalae</taxon>
        <taxon>rosids</taxon>
        <taxon>malvids</taxon>
        <taxon>Myrtales</taxon>
        <taxon>Lythraceae</taxon>
        <taxon>Punica</taxon>
    </lineage>
</organism>
<dbReference type="InterPro" id="IPR007832">
    <property type="entry name" value="RNA_pol_Rpc34"/>
</dbReference>
<evidence type="ECO:0000313" key="6">
    <source>
        <dbReference type="Proteomes" id="UP000233551"/>
    </source>
</evidence>
<keyword evidence="3" id="KW-0804">Transcription</keyword>
<dbReference type="GO" id="GO:0006383">
    <property type="term" value="P:transcription by RNA polymerase III"/>
    <property type="evidence" value="ECO:0007669"/>
    <property type="project" value="InterPro"/>
</dbReference>
<dbReference type="InterPro" id="IPR016049">
    <property type="entry name" value="RNA_pol_Rpc34-like"/>
</dbReference>
<dbReference type="AlphaFoldDB" id="A0A2I0IR25"/>
<reference evidence="5 6" key="1">
    <citation type="submission" date="2017-11" db="EMBL/GenBank/DDBJ databases">
        <title>De-novo sequencing of pomegranate (Punica granatum L.) genome.</title>
        <authorList>
            <person name="Akparov Z."/>
            <person name="Amiraslanov A."/>
            <person name="Hajiyeva S."/>
            <person name="Abbasov M."/>
            <person name="Kaur K."/>
            <person name="Hamwieh A."/>
            <person name="Solovyev V."/>
            <person name="Salamov A."/>
            <person name="Braich B."/>
            <person name="Kosarev P."/>
            <person name="Mahmoud A."/>
            <person name="Hajiyev E."/>
            <person name="Babayeva S."/>
            <person name="Izzatullayeva V."/>
            <person name="Mammadov A."/>
            <person name="Mammadov A."/>
            <person name="Sharifova S."/>
            <person name="Ojaghi J."/>
            <person name="Eynullazada K."/>
            <person name="Bayramov B."/>
            <person name="Abdulazimova A."/>
            <person name="Shahmuradov I."/>
        </authorList>
    </citation>
    <scope>NUCLEOTIDE SEQUENCE [LARGE SCALE GENOMIC DNA]</scope>
    <source>
        <strain evidence="6">cv. AG2017</strain>
        <tissue evidence="5">Leaf</tissue>
    </source>
</reference>
<comment type="caution">
    <text evidence="5">The sequence shown here is derived from an EMBL/GenBank/DDBJ whole genome shotgun (WGS) entry which is preliminary data.</text>
</comment>
<dbReference type="InterPro" id="IPR036388">
    <property type="entry name" value="WH-like_DNA-bd_sf"/>
</dbReference>
<evidence type="ECO:0000313" key="5">
    <source>
        <dbReference type="EMBL" id="PKI46163.1"/>
    </source>
</evidence>